<gene>
    <name evidence="1" type="ORF">BUALT_Bualt01G0136900</name>
</gene>
<dbReference type="Proteomes" id="UP000826271">
    <property type="component" value="Unassembled WGS sequence"/>
</dbReference>
<protein>
    <submittedName>
        <fullName evidence="1">Uncharacterized protein</fullName>
    </submittedName>
</protein>
<dbReference type="AlphaFoldDB" id="A0AAV6Y6X4"/>
<comment type="caution">
    <text evidence="1">The sequence shown here is derived from an EMBL/GenBank/DDBJ whole genome shotgun (WGS) entry which is preliminary data.</text>
</comment>
<keyword evidence="2" id="KW-1185">Reference proteome</keyword>
<dbReference type="EMBL" id="WHWC01000001">
    <property type="protein sequence ID" value="KAG8390951.1"/>
    <property type="molecule type" value="Genomic_DNA"/>
</dbReference>
<reference evidence="1" key="1">
    <citation type="submission" date="2019-10" db="EMBL/GenBank/DDBJ databases">
        <authorList>
            <person name="Zhang R."/>
            <person name="Pan Y."/>
            <person name="Wang J."/>
            <person name="Ma R."/>
            <person name="Yu S."/>
        </authorList>
    </citation>
    <scope>NUCLEOTIDE SEQUENCE</scope>
    <source>
        <strain evidence="1">LA-IB0</strain>
        <tissue evidence="1">Leaf</tissue>
    </source>
</reference>
<proteinExistence type="predicted"/>
<sequence>MLMKYPTMELIQDLEKYCRVVFSRALAVRRSQEKIFRIQNAQGQEVDEPQQVEDEIIGCYSDLLGQSLRGNHDILPDFRTYSKRRLNDANHMIRPFLASDIKDVLFSFSDDKAPESD</sequence>
<accession>A0AAV6Y6X4</accession>
<evidence type="ECO:0000313" key="1">
    <source>
        <dbReference type="EMBL" id="KAG8390951.1"/>
    </source>
</evidence>
<evidence type="ECO:0000313" key="2">
    <source>
        <dbReference type="Proteomes" id="UP000826271"/>
    </source>
</evidence>
<name>A0AAV6Y6X4_9LAMI</name>
<organism evidence="1 2">
    <name type="scientific">Buddleja alternifolia</name>
    <dbReference type="NCBI Taxonomy" id="168488"/>
    <lineage>
        <taxon>Eukaryota</taxon>
        <taxon>Viridiplantae</taxon>
        <taxon>Streptophyta</taxon>
        <taxon>Embryophyta</taxon>
        <taxon>Tracheophyta</taxon>
        <taxon>Spermatophyta</taxon>
        <taxon>Magnoliopsida</taxon>
        <taxon>eudicotyledons</taxon>
        <taxon>Gunneridae</taxon>
        <taxon>Pentapetalae</taxon>
        <taxon>asterids</taxon>
        <taxon>lamiids</taxon>
        <taxon>Lamiales</taxon>
        <taxon>Scrophulariaceae</taxon>
        <taxon>Buddlejeae</taxon>
        <taxon>Buddleja</taxon>
    </lineage>
</organism>